<evidence type="ECO:0000256" key="2">
    <source>
        <dbReference type="ARBA" id="ARBA00023157"/>
    </source>
</evidence>
<keyword evidence="1" id="KW-0732">Signal</keyword>
<dbReference type="SMART" id="SM00409">
    <property type="entry name" value="IG"/>
    <property type="match status" value="7"/>
</dbReference>
<dbReference type="OrthoDB" id="9050348at2759"/>
<dbReference type="SMART" id="SM00408">
    <property type="entry name" value="IGc2"/>
    <property type="match status" value="6"/>
</dbReference>
<reference evidence="7" key="2">
    <citation type="submission" date="2025-09" db="UniProtKB">
        <authorList>
            <consortium name="Ensembl"/>
        </authorList>
    </citation>
    <scope>IDENTIFICATION</scope>
</reference>
<feature type="domain" description="Ig-like" evidence="6">
    <location>
        <begin position="307"/>
        <end position="382"/>
    </location>
</feature>
<keyword evidence="8" id="KW-1185">Reference proteome</keyword>
<dbReference type="SUPFAM" id="SSF48726">
    <property type="entry name" value="Immunoglobulin"/>
    <property type="match status" value="5"/>
</dbReference>
<dbReference type="InterPro" id="IPR013783">
    <property type="entry name" value="Ig-like_fold"/>
</dbReference>
<dbReference type="Proteomes" id="UP000694559">
    <property type="component" value="Unplaced"/>
</dbReference>
<dbReference type="GeneTree" id="ENSGT01100000263479"/>
<evidence type="ECO:0000313" key="7">
    <source>
        <dbReference type="Ensembl" id="ENSNNAP00000022008.1"/>
    </source>
</evidence>
<proteinExistence type="inferred from homology"/>
<dbReference type="InterPro" id="IPR052598">
    <property type="entry name" value="IgSF_CEA-related"/>
</dbReference>
<organism evidence="7 8">
    <name type="scientific">Naja naja</name>
    <name type="common">Indian cobra</name>
    <dbReference type="NCBI Taxonomy" id="35670"/>
    <lineage>
        <taxon>Eukaryota</taxon>
        <taxon>Metazoa</taxon>
        <taxon>Chordata</taxon>
        <taxon>Craniata</taxon>
        <taxon>Vertebrata</taxon>
        <taxon>Euteleostomi</taxon>
        <taxon>Lepidosauria</taxon>
        <taxon>Squamata</taxon>
        <taxon>Bifurcata</taxon>
        <taxon>Unidentata</taxon>
        <taxon>Episquamata</taxon>
        <taxon>Toxicofera</taxon>
        <taxon>Serpentes</taxon>
        <taxon>Colubroidea</taxon>
        <taxon>Elapidae</taxon>
        <taxon>Elapinae</taxon>
        <taxon>Naja</taxon>
    </lineage>
</organism>
<protein>
    <recommendedName>
        <fullName evidence="6">Ig-like domain-containing protein</fullName>
    </recommendedName>
</protein>
<keyword evidence="2" id="KW-1015">Disulfide bond</keyword>
<feature type="domain" description="Ig-like" evidence="6">
    <location>
        <begin position="134"/>
        <end position="218"/>
    </location>
</feature>
<feature type="domain" description="Ig-like" evidence="6">
    <location>
        <begin position="561"/>
        <end position="640"/>
    </location>
</feature>
<dbReference type="PANTHER" id="PTHR44337:SF20">
    <property type="entry name" value="CARCINOEMBRYONIC ANTIGEN-RELATED CELL ADHESION MOLECULE 5-RELATED"/>
    <property type="match status" value="1"/>
</dbReference>
<evidence type="ECO:0000256" key="3">
    <source>
        <dbReference type="ARBA" id="ARBA00023180"/>
    </source>
</evidence>
<evidence type="ECO:0000259" key="6">
    <source>
        <dbReference type="PROSITE" id="PS50835"/>
    </source>
</evidence>
<sequence>QNEPTLAGLRLLLIASTQVVKYHLPIFMDRSNAIEGQRINLTVGAAPTSFFICNWYRGSDSQEKLIVTVYLPPLSGYVFGPAYTGRETPGPNCSLRIENLNQDDSGTYTVTKDGPSVHGTGNHSVEVLGLLPKPNMSTVQLFRENMDLVHLKCETTVKFANISWLQNGKPLSSCPRIQLSNNKQTLTIQPVLRHDAGAYQCQISNPFSAQRSDTTTISVIYGPDPPVIKMTAKSLTQPSNGRLSCKASSFPEAEYCWFHNGKEFSKNPEILLKDIQSGTYTCQATNPFTHLLVIIICLLSAEIVLKPNVIVKPSPFLVEFQDVWLYCDTTVTQDVSWFKDGNFFAKGRKLYIASVTRNNTGEYWCRVSNGITALDSDHVYLSVIYGPEKPVIRPNDVCNEEHINIILFCKADAYPEPQYAWFRDNLIPISPEVLTRKIIPENSGDYACQATNPTSKMTSKTTMEIDMIDFLPKPNVTAKPNSAIEELHPVSFFCSAPKDLMITWFKDGELYTSESHLSDNNKTLSIASVTKSDAGGYQCQITNHTSRRISDILSFNVVYGPDTPAIQPTQRYYNEHTNVVLTCKADSFPQPRYIWFHNGKEIDTGQKLLLEDFTEDKTGSYICQAGNDLLQKKRNSSSLEIYLEKSE</sequence>
<dbReference type="InterPro" id="IPR013106">
    <property type="entry name" value="Ig_V-set"/>
</dbReference>
<dbReference type="InterPro" id="IPR007110">
    <property type="entry name" value="Ig-like_dom"/>
</dbReference>
<dbReference type="PANTHER" id="PTHR44337">
    <property type="entry name" value="CARCINOEMBRYONIC ANTIGEN-RELATED CELL ADHESION MOLECULE 8"/>
    <property type="match status" value="1"/>
</dbReference>
<feature type="domain" description="Ig-like" evidence="6">
    <location>
        <begin position="387"/>
        <end position="464"/>
    </location>
</feature>
<dbReference type="Pfam" id="PF13927">
    <property type="entry name" value="Ig_3"/>
    <property type="match status" value="1"/>
</dbReference>
<keyword evidence="4" id="KW-0393">Immunoglobulin domain</keyword>
<dbReference type="Pfam" id="PF07686">
    <property type="entry name" value="V-set"/>
    <property type="match status" value="1"/>
</dbReference>
<evidence type="ECO:0000256" key="1">
    <source>
        <dbReference type="ARBA" id="ARBA00022729"/>
    </source>
</evidence>
<dbReference type="Pfam" id="PF07679">
    <property type="entry name" value="I-set"/>
    <property type="match status" value="1"/>
</dbReference>
<feature type="domain" description="Ig-like" evidence="6">
    <location>
        <begin position="225"/>
        <end position="286"/>
    </location>
</feature>
<reference evidence="7" key="1">
    <citation type="submission" date="2025-08" db="UniProtKB">
        <authorList>
            <consortium name="Ensembl"/>
        </authorList>
    </citation>
    <scope>IDENTIFICATION</scope>
</reference>
<name>A0A8C6Y062_NAJNA</name>
<dbReference type="FunFam" id="2.60.40.10:FF:000244">
    <property type="entry name" value="carcinoembryonic antigen-related cell adhesion molecule 16"/>
    <property type="match status" value="1"/>
</dbReference>
<dbReference type="Gene3D" id="2.60.40.10">
    <property type="entry name" value="Immunoglobulins"/>
    <property type="match status" value="7"/>
</dbReference>
<dbReference type="InterPro" id="IPR013098">
    <property type="entry name" value="Ig_I-set"/>
</dbReference>
<feature type="domain" description="Ig-like" evidence="6">
    <location>
        <begin position="474"/>
        <end position="550"/>
    </location>
</feature>
<dbReference type="InterPro" id="IPR036179">
    <property type="entry name" value="Ig-like_dom_sf"/>
</dbReference>
<dbReference type="AlphaFoldDB" id="A0A8C6Y062"/>
<keyword evidence="3" id="KW-0325">Glycoprotein</keyword>
<evidence type="ECO:0000313" key="8">
    <source>
        <dbReference type="Proteomes" id="UP000694559"/>
    </source>
</evidence>
<evidence type="ECO:0000256" key="5">
    <source>
        <dbReference type="ARBA" id="ARBA00038222"/>
    </source>
</evidence>
<dbReference type="InterPro" id="IPR003599">
    <property type="entry name" value="Ig_sub"/>
</dbReference>
<dbReference type="PROSITE" id="PS50835">
    <property type="entry name" value="IG_LIKE"/>
    <property type="match status" value="6"/>
</dbReference>
<evidence type="ECO:0000256" key="4">
    <source>
        <dbReference type="ARBA" id="ARBA00023319"/>
    </source>
</evidence>
<dbReference type="Pfam" id="PF13895">
    <property type="entry name" value="Ig_2"/>
    <property type="match status" value="4"/>
</dbReference>
<accession>A0A8C6Y062</accession>
<comment type="similarity">
    <text evidence="5">Belongs to the immunoglobulin superfamily. CEA family.</text>
</comment>
<dbReference type="InterPro" id="IPR003598">
    <property type="entry name" value="Ig_sub2"/>
</dbReference>
<dbReference type="Ensembl" id="ENSNNAT00000023072.1">
    <property type="protein sequence ID" value="ENSNNAP00000022008.1"/>
    <property type="gene ID" value="ENSNNAG00000014265.1"/>
</dbReference>